<comment type="caution">
    <text evidence="2">The sequence shown here is derived from an EMBL/GenBank/DDBJ whole genome shotgun (WGS) entry which is preliminary data.</text>
</comment>
<gene>
    <name evidence="2" type="ORF">METHB2_100021</name>
</gene>
<name>A0A8S0WLU6_9GAMM</name>
<evidence type="ECO:0000313" key="3">
    <source>
        <dbReference type="Proteomes" id="UP000494216"/>
    </source>
</evidence>
<proteinExistence type="predicted"/>
<dbReference type="GO" id="GO:0005524">
    <property type="term" value="F:ATP binding"/>
    <property type="evidence" value="ECO:0007669"/>
    <property type="project" value="InterPro"/>
</dbReference>
<accession>A0A8S0WLU6</accession>
<dbReference type="GO" id="GO:0016887">
    <property type="term" value="F:ATP hydrolysis activity"/>
    <property type="evidence" value="ECO:0007669"/>
    <property type="project" value="InterPro"/>
</dbReference>
<sequence length="63" mass="6987">MLIKDMPLRGQNYTSAYVAKPLGLNYQHIQFISDILPADNMGASVFNVKTLSSNFIAARSLIK</sequence>
<keyword evidence="3" id="KW-1185">Reference proteome</keyword>
<reference evidence="2 3" key="1">
    <citation type="submission" date="2020-02" db="EMBL/GenBank/DDBJ databases">
        <authorList>
            <person name="Hogendoorn C."/>
        </authorList>
    </citation>
    <scope>NUCLEOTIDE SEQUENCE [LARGE SCALE GENOMIC DNA]</scope>
    <source>
        <strain evidence="2">METHB21</strain>
    </source>
</reference>
<dbReference type="Proteomes" id="UP000494216">
    <property type="component" value="Unassembled WGS sequence"/>
</dbReference>
<protein>
    <recommendedName>
        <fullName evidence="1">ATPase AAA-3 domain-containing protein</fullName>
    </recommendedName>
</protein>
<feature type="domain" description="ATPase AAA-3" evidence="1">
    <location>
        <begin position="1"/>
        <end position="53"/>
    </location>
</feature>
<organism evidence="2 3">
    <name type="scientific">Candidatus Methylobacter favarea</name>
    <dbReference type="NCBI Taxonomy" id="2707345"/>
    <lineage>
        <taxon>Bacteria</taxon>
        <taxon>Pseudomonadati</taxon>
        <taxon>Pseudomonadota</taxon>
        <taxon>Gammaproteobacteria</taxon>
        <taxon>Methylococcales</taxon>
        <taxon>Methylococcaceae</taxon>
        <taxon>Methylobacter</taxon>
    </lineage>
</organism>
<evidence type="ECO:0000313" key="2">
    <source>
        <dbReference type="EMBL" id="CAA9889380.1"/>
    </source>
</evidence>
<dbReference type="InterPro" id="IPR011703">
    <property type="entry name" value="ATPase_AAA-3"/>
</dbReference>
<evidence type="ECO:0000259" key="1">
    <source>
        <dbReference type="Pfam" id="PF07726"/>
    </source>
</evidence>
<dbReference type="Pfam" id="PF07726">
    <property type="entry name" value="AAA_3"/>
    <property type="match status" value="1"/>
</dbReference>
<dbReference type="AlphaFoldDB" id="A0A8S0WLU6"/>
<dbReference type="EMBL" id="CADCXN010000002">
    <property type="protein sequence ID" value="CAA9889380.1"/>
    <property type="molecule type" value="Genomic_DNA"/>
</dbReference>